<dbReference type="SUPFAM" id="SSF56796">
    <property type="entry name" value="Dehydroquinate synthase-like"/>
    <property type="match status" value="1"/>
</dbReference>
<comment type="function">
    <text evidence="3 18">Catalyzes the conversion of 3-deoxy-D-arabino-heptulosonate 7-phosphate (DAHP) to dehydroquinate (DHQ).</text>
</comment>
<dbReference type="CDD" id="cd08195">
    <property type="entry name" value="DHQS"/>
    <property type="match status" value="1"/>
</dbReference>
<dbReference type="InterPro" id="IPR056179">
    <property type="entry name" value="DHQS_C"/>
</dbReference>
<feature type="binding site" evidence="18">
    <location>
        <position position="143"/>
    </location>
    <ligand>
        <name>NAD(+)</name>
        <dbReference type="ChEBI" id="CHEBI:57540"/>
    </ligand>
</feature>
<keyword evidence="10 18" id="KW-0028">Amino-acid biosynthesis</keyword>
<comment type="cofactor">
    <cofactor evidence="18">
        <name>Co(2+)</name>
        <dbReference type="ChEBI" id="CHEBI:48828"/>
    </cofactor>
    <cofactor evidence="18">
        <name>Zn(2+)</name>
        <dbReference type="ChEBI" id="CHEBI:29105"/>
    </cofactor>
    <text evidence="18">Binds 1 divalent metal cation per subunit. Can use either Co(2+) or Zn(2+).</text>
</comment>
<dbReference type="Gene3D" id="3.40.50.1970">
    <property type="match status" value="1"/>
</dbReference>
<keyword evidence="15 18" id="KW-0057">Aromatic amino acid biosynthesis</keyword>
<evidence type="ECO:0000256" key="6">
    <source>
        <dbReference type="ARBA" id="ARBA00005412"/>
    </source>
</evidence>
<dbReference type="InterPro" id="IPR050071">
    <property type="entry name" value="Dehydroquinate_synthase"/>
</dbReference>
<dbReference type="InterPro" id="IPR030963">
    <property type="entry name" value="DHQ_synth_fam"/>
</dbReference>
<keyword evidence="9 18" id="KW-0963">Cytoplasm</keyword>
<feature type="binding site" evidence="18">
    <location>
        <begin position="106"/>
        <end position="110"/>
    </location>
    <ligand>
        <name>NAD(+)</name>
        <dbReference type="ChEBI" id="CHEBI:57540"/>
    </ligand>
</feature>
<dbReference type="GO" id="GO:0000166">
    <property type="term" value="F:nucleotide binding"/>
    <property type="evidence" value="ECO:0007669"/>
    <property type="project" value="UniProtKB-KW"/>
</dbReference>
<dbReference type="RefSeq" id="WP_160855574.1">
    <property type="nucleotide sequence ID" value="NZ_WUWG01000005.1"/>
</dbReference>
<dbReference type="EC" id="4.2.3.4" evidence="7 18"/>
<protein>
    <recommendedName>
        <fullName evidence="8 18">3-dehydroquinate synthase</fullName>
        <shortName evidence="18">DHQS</shortName>
        <ecNumber evidence="7 18">4.2.3.4</ecNumber>
    </recommendedName>
</protein>
<evidence type="ECO:0000256" key="4">
    <source>
        <dbReference type="ARBA" id="ARBA00004496"/>
    </source>
</evidence>
<dbReference type="Gene3D" id="1.20.1090.10">
    <property type="entry name" value="Dehydroquinate synthase-like - alpha domain"/>
    <property type="match status" value="1"/>
</dbReference>
<dbReference type="UniPathway" id="UPA00053">
    <property type="reaction ID" value="UER00085"/>
</dbReference>
<dbReference type="InterPro" id="IPR030960">
    <property type="entry name" value="DHQS/DOIS_N"/>
</dbReference>
<comment type="subcellular location">
    <subcellularLocation>
        <location evidence="4 18">Cytoplasm</location>
    </subcellularLocation>
</comment>
<proteinExistence type="inferred from homology"/>
<comment type="cofactor">
    <cofactor evidence="2 18">
        <name>NAD(+)</name>
        <dbReference type="ChEBI" id="CHEBI:57540"/>
    </cofactor>
</comment>
<evidence type="ECO:0000256" key="7">
    <source>
        <dbReference type="ARBA" id="ARBA00013031"/>
    </source>
</evidence>
<comment type="catalytic activity">
    <reaction evidence="1 18">
        <text>7-phospho-2-dehydro-3-deoxy-D-arabino-heptonate = 3-dehydroquinate + phosphate</text>
        <dbReference type="Rhea" id="RHEA:21968"/>
        <dbReference type="ChEBI" id="CHEBI:32364"/>
        <dbReference type="ChEBI" id="CHEBI:43474"/>
        <dbReference type="ChEBI" id="CHEBI:58394"/>
        <dbReference type="EC" id="4.2.3.4"/>
    </reaction>
</comment>
<evidence type="ECO:0000256" key="13">
    <source>
        <dbReference type="ARBA" id="ARBA00022833"/>
    </source>
</evidence>
<gene>
    <name evidence="18" type="primary">aroB</name>
    <name evidence="21" type="ORF">GSH16_12455</name>
</gene>
<feature type="domain" description="3-dehydroquinate synthase C-terminal" evidence="20">
    <location>
        <begin position="182"/>
        <end position="331"/>
    </location>
</feature>
<comment type="caution">
    <text evidence="18">Lacks conserved residue(s) required for the propagation of feature annotation.</text>
</comment>
<dbReference type="FunFam" id="3.40.50.1970:FF:000001">
    <property type="entry name" value="3-dehydroquinate synthase"/>
    <property type="match status" value="1"/>
</dbReference>
<feature type="binding site" evidence="18">
    <location>
        <position position="248"/>
    </location>
    <ligand>
        <name>Zn(2+)</name>
        <dbReference type="ChEBI" id="CHEBI:29105"/>
    </ligand>
</feature>
<evidence type="ECO:0000259" key="20">
    <source>
        <dbReference type="Pfam" id="PF24621"/>
    </source>
</evidence>
<evidence type="ECO:0000256" key="9">
    <source>
        <dbReference type="ARBA" id="ARBA00022490"/>
    </source>
</evidence>
<comment type="pathway">
    <text evidence="5 18">Metabolic intermediate biosynthesis; chorismate biosynthesis; chorismate from D-erythrose 4-phosphate and phosphoenolpyruvate: step 2/7.</text>
</comment>
<dbReference type="EMBL" id="WUWG01000005">
    <property type="protein sequence ID" value="MXU66256.1"/>
    <property type="molecule type" value="Genomic_DNA"/>
</dbReference>
<dbReference type="HAMAP" id="MF_00110">
    <property type="entry name" value="DHQ_synthase"/>
    <property type="match status" value="1"/>
</dbReference>
<dbReference type="PIRSF" id="PIRSF001455">
    <property type="entry name" value="DHQ_synth"/>
    <property type="match status" value="1"/>
</dbReference>
<accession>A0A6B0TQM6</accession>
<feature type="binding site" evidence="18">
    <location>
        <begin position="130"/>
        <end position="131"/>
    </location>
    <ligand>
        <name>NAD(+)</name>
        <dbReference type="ChEBI" id="CHEBI:57540"/>
    </ligand>
</feature>
<dbReference type="Pfam" id="PF24621">
    <property type="entry name" value="DHQS_C"/>
    <property type="match status" value="1"/>
</dbReference>
<keyword evidence="14 18" id="KW-0520">NAD</keyword>
<keyword evidence="11 18" id="KW-0479">Metal-binding</keyword>
<dbReference type="Pfam" id="PF01761">
    <property type="entry name" value="DHQ_synthase"/>
    <property type="match status" value="1"/>
</dbReference>
<evidence type="ECO:0000256" key="10">
    <source>
        <dbReference type="ARBA" id="ARBA00022605"/>
    </source>
</evidence>
<evidence type="ECO:0000256" key="11">
    <source>
        <dbReference type="ARBA" id="ARBA00022723"/>
    </source>
</evidence>
<organism evidence="21 22">
    <name type="scientific">Oceanomicrobium pacificus</name>
    <dbReference type="NCBI Taxonomy" id="2692916"/>
    <lineage>
        <taxon>Bacteria</taxon>
        <taxon>Pseudomonadati</taxon>
        <taxon>Pseudomonadota</taxon>
        <taxon>Alphaproteobacteria</taxon>
        <taxon>Rhodobacterales</taxon>
        <taxon>Paracoccaceae</taxon>
        <taxon>Oceanomicrobium</taxon>
    </lineage>
</organism>
<dbReference type="NCBIfam" id="TIGR01357">
    <property type="entry name" value="aroB"/>
    <property type="match status" value="1"/>
</dbReference>
<evidence type="ECO:0000256" key="15">
    <source>
        <dbReference type="ARBA" id="ARBA00023141"/>
    </source>
</evidence>
<feature type="binding site" evidence="18">
    <location>
        <position position="185"/>
    </location>
    <ligand>
        <name>Zn(2+)</name>
        <dbReference type="ChEBI" id="CHEBI:29105"/>
    </ligand>
</feature>
<evidence type="ECO:0000256" key="2">
    <source>
        <dbReference type="ARBA" id="ARBA00001911"/>
    </source>
</evidence>
<evidence type="ECO:0000256" key="16">
    <source>
        <dbReference type="ARBA" id="ARBA00023239"/>
    </source>
</evidence>
<dbReference type="AlphaFoldDB" id="A0A6B0TQM6"/>
<evidence type="ECO:0000256" key="14">
    <source>
        <dbReference type="ARBA" id="ARBA00023027"/>
    </source>
</evidence>
<dbReference type="GO" id="GO:0003856">
    <property type="term" value="F:3-dehydroquinate synthase activity"/>
    <property type="evidence" value="ECO:0007669"/>
    <property type="project" value="UniProtKB-UniRule"/>
</dbReference>
<evidence type="ECO:0000256" key="18">
    <source>
        <dbReference type="HAMAP-Rule" id="MF_00110"/>
    </source>
</evidence>
<dbReference type="Proteomes" id="UP000436016">
    <property type="component" value="Unassembled WGS sequence"/>
</dbReference>
<evidence type="ECO:0000256" key="17">
    <source>
        <dbReference type="ARBA" id="ARBA00023285"/>
    </source>
</evidence>
<evidence type="ECO:0000256" key="3">
    <source>
        <dbReference type="ARBA" id="ARBA00003485"/>
    </source>
</evidence>
<keyword evidence="22" id="KW-1185">Reference proteome</keyword>
<sequence>MEQVRVDLGERSYDIDIGPGLLATAGARIAPFLRRPRVAVLTDQTVADLHLEALEAGLAAAGIEMRALPLPPGEQTKSWAALETSVEWLLSERVERDDLVIAFGGGVIGDLAGFAAACLRRGVGFIQVPTSLLAQVDSSVGGKTGINSPQGKNLVGAFHQPHLVLADIDVLDSLTPRQFLSGYGEVMKYGLLGDAAFFSWLEAEAPKLLAGDVDARMRAVRRSCEMKADIVKRDEKERGDRALLNLGHTFGHALEAATGYSDRLLHGEGVAIGCVLAFELSQRLGHCAQEDPSRVRAHLQEMGMKWRLSDIPGDLPDADSLIDLMAQDKKVQDGKLTFILARGIGDAFVARDVPVDPIRSVLQDALAG</sequence>
<name>A0A6B0TQM6_9RHOB</name>
<evidence type="ECO:0000256" key="5">
    <source>
        <dbReference type="ARBA" id="ARBA00004661"/>
    </source>
</evidence>
<keyword evidence="12 18" id="KW-0547">Nucleotide-binding</keyword>
<comment type="caution">
    <text evidence="21">The sequence shown here is derived from an EMBL/GenBank/DDBJ whole genome shotgun (WGS) entry which is preliminary data.</text>
</comment>
<dbReference type="PANTHER" id="PTHR43622">
    <property type="entry name" value="3-DEHYDROQUINATE SYNTHASE"/>
    <property type="match status" value="1"/>
</dbReference>
<reference evidence="21 22" key="1">
    <citation type="submission" date="2019-12" db="EMBL/GenBank/DDBJ databases">
        <title>Strain KN286 was isolated from seawater, which was collected from Caroline Seamount in the tropical western Pacific.</title>
        <authorList>
            <person name="Wang Q."/>
        </authorList>
    </citation>
    <scope>NUCLEOTIDE SEQUENCE [LARGE SCALE GENOMIC DNA]</scope>
    <source>
        <strain evidence="21 22">KN286</strain>
    </source>
</reference>
<feature type="domain" description="3-dehydroquinate synthase N-terminal" evidence="19">
    <location>
        <begin position="69"/>
        <end position="179"/>
    </location>
</feature>
<feature type="binding site" evidence="18">
    <location>
        <position position="152"/>
    </location>
    <ligand>
        <name>NAD(+)</name>
        <dbReference type="ChEBI" id="CHEBI:57540"/>
    </ligand>
</feature>
<keyword evidence="13 18" id="KW-0862">Zinc</keyword>
<dbReference type="GO" id="GO:0009423">
    <property type="term" value="P:chorismate biosynthetic process"/>
    <property type="evidence" value="ECO:0007669"/>
    <property type="project" value="UniProtKB-UniRule"/>
</dbReference>
<dbReference type="GO" id="GO:0008652">
    <property type="term" value="P:amino acid biosynthetic process"/>
    <property type="evidence" value="ECO:0007669"/>
    <property type="project" value="UniProtKB-KW"/>
</dbReference>
<feature type="binding site" evidence="18">
    <location>
        <position position="266"/>
    </location>
    <ligand>
        <name>Zn(2+)</name>
        <dbReference type="ChEBI" id="CHEBI:29105"/>
    </ligand>
</feature>
<evidence type="ECO:0000259" key="19">
    <source>
        <dbReference type="Pfam" id="PF01761"/>
    </source>
</evidence>
<keyword evidence="17 18" id="KW-0170">Cobalt</keyword>
<evidence type="ECO:0000313" key="22">
    <source>
        <dbReference type="Proteomes" id="UP000436016"/>
    </source>
</evidence>
<evidence type="ECO:0000256" key="12">
    <source>
        <dbReference type="ARBA" id="ARBA00022741"/>
    </source>
</evidence>
<evidence type="ECO:0000256" key="1">
    <source>
        <dbReference type="ARBA" id="ARBA00001393"/>
    </source>
</evidence>
<comment type="similarity">
    <text evidence="6 18">Belongs to the sugar phosphate cyclases superfamily. Dehydroquinate synthase family.</text>
</comment>
<dbReference type="GO" id="GO:0046872">
    <property type="term" value="F:metal ion binding"/>
    <property type="evidence" value="ECO:0007669"/>
    <property type="project" value="UniProtKB-KW"/>
</dbReference>
<dbReference type="PANTHER" id="PTHR43622:SF7">
    <property type="entry name" value="3-DEHYDROQUINATE SYNTHASE, CHLOROPLASTIC"/>
    <property type="match status" value="1"/>
</dbReference>
<evidence type="ECO:0000313" key="21">
    <source>
        <dbReference type="EMBL" id="MXU66256.1"/>
    </source>
</evidence>
<evidence type="ECO:0000256" key="8">
    <source>
        <dbReference type="ARBA" id="ARBA00017684"/>
    </source>
</evidence>
<keyword evidence="16 18" id="KW-0456">Lyase</keyword>
<dbReference type="GO" id="GO:0005737">
    <property type="term" value="C:cytoplasm"/>
    <property type="evidence" value="ECO:0007669"/>
    <property type="project" value="UniProtKB-SubCell"/>
</dbReference>
<dbReference type="GO" id="GO:0009073">
    <property type="term" value="P:aromatic amino acid family biosynthetic process"/>
    <property type="evidence" value="ECO:0007669"/>
    <property type="project" value="UniProtKB-KW"/>
</dbReference>
<dbReference type="InterPro" id="IPR016037">
    <property type="entry name" value="DHQ_synth_AroB"/>
</dbReference>